<dbReference type="EMBL" id="WBMT01000022">
    <property type="protein sequence ID" value="KAB2342394.1"/>
    <property type="molecule type" value="Genomic_DNA"/>
</dbReference>
<keyword evidence="1" id="KW-0560">Oxidoreductase</keyword>
<reference evidence="1 2" key="1">
    <citation type="submission" date="2019-09" db="EMBL/GenBank/DDBJ databases">
        <title>Actinomadura physcomitrii sp. nov., a novel actinomycete isolated from moss [Physcomitrium sphaericum (Ludw) Fuernr].</title>
        <authorList>
            <person name="Zhuang X."/>
            <person name="Liu C."/>
        </authorList>
    </citation>
    <scope>NUCLEOTIDE SEQUENCE [LARGE SCALE GENOMIC DNA]</scope>
    <source>
        <strain evidence="1 2">HMC1</strain>
    </source>
</reference>
<evidence type="ECO:0000313" key="1">
    <source>
        <dbReference type="EMBL" id="KAB2342394.1"/>
    </source>
</evidence>
<accession>A0A6H9YF45</accession>
<sequence length="302" mass="34335">MIQPTDTLVAGPFSPISEEDRRTFEEQGYLLIPRALDEPTRARMEEAVDRVYDGERRAGRLGPNGEIHALGGVLRDETFLELLDLPTTFPHLWGHLGWNIYVNHSHVDVNPPVLDPPAPGWLWHQDGKRQNADLDMDLRPMLSIKIAYVLSDLSEKGRGGTLVLPRGHLSNTLDRTEPGPGGVYPPPPGAVEITANPGDAFIFDRRLWHSRSLNHSTVTRKMIFLCYTYRWIRWYDDVAIDRHSDWWRGLSAVRRQLLGDGDGTATYFGISRELGGAWDEEIPLRAELKSRGLLDRSRQFLR</sequence>
<proteinExistence type="predicted"/>
<dbReference type="AlphaFoldDB" id="A0A6H9YF45"/>
<dbReference type="InterPro" id="IPR008775">
    <property type="entry name" value="Phytyl_CoA_dOase-like"/>
</dbReference>
<organism evidence="1 2">
    <name type="scientific">Actinomadura rudentiformis</name>
    <dbReference type="NCBI Taxonomy" id="359158"/>
    <lineage>
        <taxon>Bacteria</taxon>
        <taxon>Bacillati</taxon>
        <taxon>Actinomycetota</taxon>
        <taxon>Actinomycetes</taxon>
        <taxon>Streptosporangiales</taxon>
        <taxon>Thermomonosporaceae</taxon>
        <taxon>Actinomadura</taxon>
    </lineage>
</organism>
<dbReference type="RefSeq" id="WP_151567114.1">
    <property type="nucleotide sequence ID" value="NZ_WBMT01000022.1"/>
</dbReference>
<dbReference type="Proteomes" id="UP000468735">
    <property type="component" value="Unassembled WGS sequence"/>
</dbReference>
<name>A0A6H9YF45_9ACTN</name>
<gene>
    <name evidence="1" type="ORF">F8566_38220</name>
</gene>
<dbReference type="SUPFAM" id="SSF51197">
    <property type="entry name" value="Clavaminate synthase-like"/>
    <property type="match status" value="1"/>
</dbReference>
<dbReference type="OrthoDB" id="9796766at2"/>
<dbReference type="Gene3D" id="2.60.120.620">
    <property type="entry name" value="q2cbj1_9rhob like domain"/>
    <property type="match status" value="1"/>
</dbReference>
<evidence type="ECO:0000313" key="2">
    <source>
        <dbReference type="Proteomes" id="UP000468735"/>
    </source>
</evidence>
<dbReference type="Pfam" id="PF05721">
    <property type="entry name" value="PhyH"/>
    <property type="match status" value="1"/>
</dbReference>
<protein>
    <submittedName>
        <fullName evidence="1">Phytanoyl-CoA dioxygenase family protein</fullName>
    </submittedName>
</protein>
<comment type="caution">
    <text evidence="1">The sequence shown here is derived from an EMBL/GenBank/DDBJ whole genome shotgun (WGS) entry which is preliminary data.</text>
</comment>
<keyword evidence="1" id="KW-0223">Dioxygenase</keyword>
<keyword evidence="2" id="KW-1185">Reference proteome</keyword>
<dbReference type="GO" id="GO:0016706">
    <property type="term" value="F:2-oxoglutarate-dependent dioxygenase activity"/>
    <property type="evidence" value="ECO:0007669"/>
    <property type="project" value="UniProtKB-ARBA"/>
</dbReference>